<dbReference type="OrthoDB" id="272411at2759"/>
<feature type="region of interest" description="Disordered" evidence="5">
    <location>
        <begin position="1"/>
        <end position="37"/>
    </location>
</feature>
<dbReference type="Pfam" id="PF19037">
    <property type="entry name" value="Fuz_longin_2"/>
    <property type="match status" value="1"/>
</dbReference>
<evidence type="ECO:0000256" key="4">
    <source>
        <dbReference type="ARBA" id="ARBA00023136"/>
    </source>
</evidence>
<feature type="domain" description="FUZ/MON1/HPS1 second Longin" evidence="8">
    <location>
        <begin position="277"/>
        <end position="368"/>
    </location>
</feature>
<name>A0A7J6N2A8_PERCH</name>
<dbReference type="InterPro" id="IPR004353">
    <property type="entry name" value="Mon1"/>
</dbReference>
<evidence type="ECO:0000313" key="9">
    <source>
        <dbReference type="EMBL" id="KAF4677965.1"/>
    </source>
</evidence>
<feature type="transmembrane region" description="Helical" evidence="6">
    <location>
        <begin position="907"/>
        <end position="930"/>
    </location>
</feature>
<keyword evidence="2 6" id="KW-0812">Transmembrane</keyword>
<dbReference type="GO" id="GO:0016192">
    <property type="term" value="P:vesicle-mediated transport"/>
    <property type="evidence" value="ECO:0007669"/>
    <property type="project" value="InterPro"/>
</dbReference>
<dbReference type="InterPro" id="IPR020966">
    <property type="entry name" value="ALMT"/>
</dbReference>
<dbReference type="Pfam" id="PF11744">
    <property type="entry name" value="ALMT"/>
    <property type="match status" value="1"/>
</dbReference>
<evidence type="ECO:0000259" key="8">
    <source>
        <dbReference type="Pfam" id="PF19037"/>
    </source>
</evidence>
<feature type="transmembrane region" description="Helical" evidence="6">
    <location>
        <begin position="559"/>
        <end position="578"/>
    </location>
</feature>
<dbReference type="InterPro" id="IPR043971">
    <property type="entry name" value="FUZ/MON1/HPS1_longin_2"/>
</dbReference>
<protein>
    <submittedName>
        <fullName evidence="9">Golgi transport complex subunit 3</fullName>
    </submittedName>
</protein>
<evidence type="ECO:0000256" key="5">
    <source>
        <dbReference type="SAM" id="MobiDB-lite"/>
    </source>
</evidence>
<feature type="domain" description="FUZ/MON1/HPS1 first Longin" evidence="7">
    <location>
        <begin position="84"/>
        <end position="226"/>
    </location>
</feature>
<dbReference type="GO" id="GO:0015743">
    <property type="term" value="P:malate transport"/>
    <property type="evidence" value="ECO:0007669"/>
    <property type="project" value="InterPro"/>
</dbReference>
<reference evidence="9 10" key="1">
    <citation type="submission" date="2020-04" db="EMBL/GenBank/DDBJ databases">
        <title>Perkinsus chesapeaki whole genome sequence.</title>
        <authorList>
            <person name="Bogema D.R."/>
        </authorList>
    </citation>
    <scope>NUCLEOTIDE SEQUENCE [LARGE SCALE GENOMIC DNA]</scope>
    <source>
        <strain evidence="9">ATCC PRA-425</strain>
    </source>
</reference>
<proteinExistence type="predicted"/>
<sequence>MSTSSSSSSQRDSIEAVPESPVIDEAASTGGDVAGAAAVNDNAQGPLLASSEEQTTLSVKTKRYVDESADDGPFGNWFRKHRMHVIVFTYSGKPVYTRYGSPDGVSAFCGALAAIVSKFGQFYHMSGGVSDDSMRSISTTGGTRFVFLDRTPLWLVAVCKGRSTTHGKKQAPLPIVPLAQLRSMLNAVYRQLITVLTSQVERMLLQRPSYDARALLGGTESVLENIIRWSERDLITHCDDLSCFEPLPLSRATRDKLTDTLLALKPAGLLSPHCFSAMILGGHRVAAMVSGPSRLLKPCDMPTFINLTIASGSLRSGSSWSPVCLPAGLDRTSFVYSYVQKLSGDVFIVFLCASPDSDTFYTCQRAADHVSRMLTPVGIVKDVQLASDTAPISIANDPALIQTLGDIPMEARRYSPAPEGVKILEKVIHVAMYLPASSQLFSSRVDYDIRGISRGHLVKEIHIRYGQCVEVMRSREKSSGRMVAGKKILLPQQVCLCTTYECFLVWWTEDFHMYLTVPMGTPTSVITHAYQWILGPIWAAVASDFDYQFCKNFTRKAVAGVWVGATTGALVHYLISIMSGTYGNPDEYPRLWAVFLQLPFTFIFCMARGKAGCKLSDVFFGQHALIVSSIPTEFFTVSAYGEDLVYAVSGTVGLVLSFVLITLLKLLHWLPVAGLPPFEQFSYQAAAFYDVLTSYANSGKNQQKIIDATYKDFVKACVGITKGAGGPKEIYGPAWQMAGFLFSLRQVELRGCYSDFIMEHYWDPLASEIFKLRSNVGAVLRNLYDANADSDILSIDLRARSRILESKLLQVDNMAERGYMEGRFTPPKSSEFMRFQFMIGSIMFFAVRAEEFKEAVLEHRKGDKSKKSKNIFRVFFEDFVDFWKTWWKKPFFSRTAEEHSIQPQLMFALRFTLAIVVASVVLIIGGWYSYGVYRHARWAIVPLYVCFMPTVGSSILRGTRRVLGTMAGAALGMICIVANSHDRAAVFVEAMVVGFVGKLASIYPPIEYAGRQFMNTWYVVCLDLALSTTDTKREMVIAAAWRVGLTTGGILYCTILSGTLFPEFASNQMRLRAAHAISRAGEGVERATNQLVASRESEDEAADVHDCRPQFGTEVFDNMRTVMACKGDASAEVVALDHTMLIPDMSKRVYRNMDDILRLTRYSLVLHNALVSTTLRVSGRAVEILDPIIQPLQQFSAALDASRSHLVEVMVKPEKENLSPPPLDDINVTMQECVDAFLAARRDLVKDALSGSDRAIEVTNGGGFRVYHLVYALSVFADFWTDVETELIGRLRPCEMIRLSTDAGQSNLIRTMSSTRATGTGQ</sequence>
<dbReference type="Proteomes" id="UP000591131">
    <property type="component" value="Unassembled WGS sequence"/>
</dbReference>
<feature type="transmembrane region" description="Helical" evidence="6">
    <location>
        <begin position="646"/>
        <end position="667"/>
    </location>
</feature>
<evidence type="ECO:0000256" key="3">
    <source>
        <dbReference type="ARBA" id="ARBA00022989"/>
    </source>
</evidence>
<keyword evidence="4 6" id="KW-0472">Membrane</keyword>
<evidence type="ECO:0000313" key="10">
    <source>
        <dbReference type="Proteomes" id="UP000591131"/>
    </source>
</evidence>
<feature type="transmembrane region" description="Helical" evidence="6">
    <location>
        <begin position="936"/>
        <end position="955"/>
    </location>
</feature>
<evidence type="ECO:0000256" key="2">
    <source>
        <dbReference type="ARBA" id="ARBA00022692"/>
    </source>
</evidence>
<dbReference type="Pfam" id="PF19036">
    <property type="entry name" value="Fuz_longin_1"/>
    <property type="match status" value="1"/>
</dbReference>
<evidence type="ECO:0000256" key="6">
    <source>
        <dbReference type="SAM" id="Phobius"/>
    </source>
</evidence>
<dbReference type="PRINTS" id="PR01546">
    <property type="entry name" value="YEAST73DUF"/>
</dbReference>
<gene>
    <name evidence="9" type="primary">COG3_1</name>
    <name evidence="9" type="ORF">FOL47_008069</name>
</gene>
<comment type="caution">
    <text evidence="9">The sequence shown here is derived from an EMBL/GenBank/DDBJ whole genome shotgun (WGS) entry which is preliminary data.</text>
</comment>
<feature type="transmembrane region" description="Helical" evidence="6">
    <location>
        <begin position="619"/>
        <end position="640"/>
    </location>
</feature>
<dbReference type="EMBL" id="JAAPAO010000005">
    <property type="protein sequence ID" value="KAF4677965.1"/>
    <property type="molecule type" value="Genomic_DNA"/>
</dbReference>
<dbReference type="InterPro" id="IPR043972">
    <property type="entry name" value="FUZ/MON1/HPS1_longin_1"/>
</dbReference>
<feature type="transmembrane region" description="Helical" evidence="6">
    <location>
        <begin position="529"/>
        <end position="547"/>
    </location>
</feature>
<feature type="transmembrane region" description="Helical" evidence="6">
    <location>
        <begin position="590"/>
        <end position="607"/>
    </location>
</feature>
<dbReference type="PANTHER" id="PTHR13027:SF7">
    <property type="entry name" value="VACUOLAR FUSION PROTEIN MON1 HOMOLOG"/>
    <property type="match status" value="1"/>
</dbReference>
<comment type="subcellular location">
    <subcellularLocation>
        <location evidence="1">Membrane</location>
        <topology evidence="1">Multi-pass membrane protein</topology>
    </subcellularLocation>
</comment>
<dbReference type="GO" id="GO:0016020">
    <property type="term" value="C:membrane"/>
    <property type="evidence" value="ECO:0007669"/>
    <property type="project" value="UniProtKB-SubCell"/>
</dbReference>
<keyword evidence="10" id="KW-1185">Reference proteome</keyword>
<keyword evidence="3 6" id="KW-1133">Transmembrane helix</keyword>
<evidence type="ECO:0000256" key="1">
    <source>
        <dbReference type="ARBA" id="ARBA00004141"/>
    </source>
</evidence>
<accession>A0A7J6N2A8</accession>
<evidence type="ECO:0000259" key="7">
    <source>
        <dbReference type="Pfam" id="PF19036"/>
    </source>
</evidence>
<dbReference type="GO" id="GO:0006623">
    <property type="term" value="P:protein targeting to vacuole"/>
    <property type="evidence" value="ECO:0007669"/>
    <property type="project" value="InterPro"/>
</dbReference>
<dbReference type="PANTHER" id="PTHR13027">
    <property type="entry name" value="SAND PROTEIN-RELATED"/>
    <property type="match status" value="1"/>
</dbReference>
<organism evidence="9 10">
    <name type="scientific">Perkinsus chesapeaki</name>
    <name type="common">Clam parasite</name>
    <name type="synonym">Perkinsus andrewsi</name>
    <dbReference type="NCBI Taxonomy" id="330153"/>
    <lineage>
        <taxon>Eukaryota</taxon>
        <taxon>Sar</taxon>
        <taxon>Alveolata</taxon>
        <taxon>Perkinsozoa</taxon>
        <taxon>Perkinsea</taxon>
        <taxon>Perkinsida</taxon>
        <taxon>Perkinsidae</taxon>
        <taxon>Perkinsus</taxon>
    </lineage>
</organism>